<keyword evidence="6" id="KW-0732">Signal</keyword>
<gene>
    <name evidence="11" type="primary">flgE</name>
    <name evidence="11" type="ORF">GR702_16070</name>
</gene>
<keyword evidence="11" id="KW-0969">Cilium</keyword>
<dbReference type="InterPro" id="IPR001444">
    <property type="entry name" value="Flag_bb_rod_N"/>
</dbReference>
<dbReference type="SUPFAM" id="SSF117143">
    <property type="entry name" value="Flagellar hook protein flgE"/>
    <property type="match status" value="1"/>
</dbReference>
<comment type="similarity">
    <text evidence="2 5">Belongs to the flagella basal body rod proteins family.</text>
</comment>
<feature type="domain" description="Flagellar hook protein FlgE D2" evidence="9">
    <location>
        <begin position="189"/>
        <end position="328"/>
    </location>
</feature>
<dbReference type="InterPro" id="IPR011491">
    <property type="entry name" value="FlgE_D2"/>
</dbReference>
<keyword evidence="4 5" id="KW-0975">Bacterial flagellum</keyword>
<comment type="function">
    <text evidence="5">A flexible structure which links the flagellar filament to the drive apparatus in the basal body.</text>
</comment>
<evidence type="ECO:0000259" key="10">
    <source>
        <dbReference type="Pfam" id="PF22692"/>
    </source>
</evidence>
<dbReference type="GO" id="GO:0009425">
    <property type="term" value="C:bacterial-type flagellum basal body"/>
    <property type="evidence" value="ECO:0007669"/>
    <property type="project" value="UniProtKB-SubCell"/>
</dbReference>
<protein>
    <recommendedName>
        <fullName evidence="3 5">Flagellar hook protein FlgE</fullName>
    </recommendedName>
</protein>
<evidence type="ECO:0000256" key="3">
    <source>
        <dbReference type="ARBA" id="ARBA00019015"/>
    </source>
</evidence>
<dbReference type="InterPro" id="IPR020013">
    <property type="entry name" value="Flagellar_FlgE/F/G"/>
</dbReference>
<sequence>MSLYSALYAGVSGLSAQSSAMATVADNITNVNTIGYKGVSAQFETLVTGGSLSGSYSAGGVSATPKALISKQGLLQASSSLTDIGIDGSGFFVVRTGPEADAATAYTRAGSFTTDSSGYLRNTAGYYLMGWPLDAQGQYVNNGSESAMQPIRPNALTGAATPTTGIQLRANLDATAEEVTGYEAGHMASGAVTPQFARSVEVYDAQGSAHTLSFNFVKTGPNTWQAEITGNPADIKSYTGADGAAVAVDVDSYAAGEQVMIASKTITFNSDGSLELGSAASLFDDLELSWSNDAKAELISLELGGDNKFDGLTQFGSTSALLSSTIDGGMLGTVASVKISEKGVVSAVFDDGTSRAIYQLPLATFQNPDGLTRISGNAYIVSEQSGNVAINEPGTVGGGTISASMLEASNVDLAAEFSNMILFQRAYSASSKIITTVDDMLQEVSNLKR</sequence>
<keyword evidence="11" id="KW-0966">Cell projection</keyword>
<dbReference type="GO" id="GO:0009424">
    <property type="term" value="C:bacterial-type flagellum hook"/>
    <property type="evidence" value="ECO:0007669"/>
    <property type="project" value="TreeGrafter"/>
</dbReference>
<comment type="subcellular location">
    <subcellularLocation>
        <location evidence="1 5">Bacterial flagellum basal body</location>
    </subcellularLocation>
</comment>
<dbReference type="RefSeq" id="WP_160986787.1">
    <property type="nucleotide sequence ID" value="NZ_WVTD01000013.1"/>
</dbReference>
<dbReference type="Pfam" id="PF07559">
    <property type="entry name" value="FlgE_D2"/>
    <property type="match status" value="1"/>
</dbReference>
<dbReference type="Pfam" id="PF00460">
    <property type="entry name" value="Flg_bb_rod"/>
    <property type="match status" value="1"/>
</dbReference>
<dbReference type="NCBIfam" id="NF004242">
    <property type="entry name" value="PRK05682.2-1"/>
    <property type="match status" value="1"/>
</dbReference>
<evidence type="ECO:0000313" key="11">
    <source>
        <dbReference type="EMBL" id="MYL99285.1"/>
    </source>
</evidence>
<dbReference type="Pfam" id="PF22692">
    <property type="entry name" value="LlgE_F_G_D1"/>
    <property type="match status" value="1"/>
</dbReference>
<proteinExistence type="inferred from homology"/>
<feature type="domain" description="Flagellar hook protein FlgE/F/G-like D1" evidence="10">
    <location>
        <begin position="86"/>
        <end position="130"/>
    </location>
</feature>
<dbReference type="GO" id="GO:0005829">
    <property type="term" value="C:cytosol"/>
    <property type="evidence" value="ECO:0007669"/>
    <property type="project" value="TreeGrafter"/>
</dbReference>
<dbReference type="AlphaFoldDB" id="A0A7X4GII0"/>
<keyword evidence="12" id="KW-1185">Reference proteome</keyword>
<evidence type="ECO:0000256" key="4">
    <source>
        <dbReference type="ARBA" id="ARBA00023143"/>
    </source>
</evidence>
<dbReference type="Proteomes" id="UP000465810">
    <property type="component" value="Unassembled WGS sequence"/>
</dbReference>
<organism evidence="11 12">
    <name type="scientific">Novosphingobium silvae</name>
    <dbReference type="NCBI Taxonomy" id="2692619"/>
    <lineage>
        <taxon>Bacteria</taxon>
        <taxon>Pseudomonadati</taxon>
        <taxon>Pseudomonadota</taxon>
        <taxon>Alphaproteobacteria</taxon>
        <taxon>Sphingomonadales</taxon>
        <taxon>Sphingomonadaceae</taxon>
        <taxon>Novosphingobium</taxon>
    </lineage>
</organism>
<evidence type="ECO:0000259" key="8">
    <source>
        <dbReference type="Pfam" id="PF06429"/>
    </source>
</evidence>
<dbReference type="InterPro" id="IPR037925">
    <property type="entry name" value="FlgE/F/G-like"/>
</dbReference>
<dbReference type="InterPro" id="IPR053967">
    <property type="entry name" value="LlgE_F_G-like_D1"/>
</dbReference>
<feature type="chain" id="PRO_5031416161" description="Flagellar hook protein FlgE" evidence="6">
    <location>
        <begin position="23"/>
        <end position="449"/>
    </location>
</feature>
<dbReference type="NCBIfam" id="TIGR03506">
    <property type="entry name" value="FlgEFG_subfam"/>
    <property type="match status" value="1"/>
</dbReference>
<evidence type="ECO:0000259" key="9">
    <source>
        <dbReference type="Pfam" id="PF07559"/>
    </source>
</evidence>
<name>A0A7X4GII0_9SPHN</name>
<evidence type="ECO:0000313" key="12">
    <source>
        <dbReference type="Proteomes" id="UP000465810"/>
    </source>
</evidence>
<keyword evidence="11" id="KW-0282">Flagellum</keyword>
<comment type="caution">
    <text evidence="11">The sequence shown here is derived from an EMBL/GenBank/DDBJ whole genome shotgun (WGS) entry which is preliminary data.</text>
</comment>
<dbReference type="PANTHER" id="PTHR30435:SF1">
    <property type="entry name" value="FLAGELLAR HOOK PROTEIN FLGE"/>
    <property type="match status" value="1"/>
</dbReference>
<dbReference type="InterPro" id="IPR010930">
    <property type="entry name" value="Flg_bb/hook_C_dom"/>
</dbReference>
<dbReference type="GO" id="GO:0071978">
    <property type="term" value="P:bacterial-type flagellum-dependent swarming motility"/>
    <property type="evidence" value="ECO:0007669"/>
    <property type="project" value="TreeGrafter"/>
</dbReference>
<reference evidence="11 12" key="1">
    <citation type="submission" date="2019-12" db="EMBL/GenBank/DDBJ databases">
        <authorList>
            <person name="Feng G."/>
            <person name="Zhu H."/>
        </authorList>
    </citation>
    <scope>NUCLEOTIDE SEQUENCE [LARGE SCALE GENOMIC DNA]</scope>
    <source>
        <strain evidence="11 12">FGD1</strain>
    </source>
</reference>
<dbReference type="EMBL" id="WVTD01000013">
    <property type="protein sequence ID" value="MYL99285.1"/>
    <property type="molecule type" value="Genomic_DNA"/>
</dbReference>
<dbReference type="Gene3D" id="2.60.98.20">
    <property type="entry name" value="Flagellar hook protein FlgE"/>
    <property type="match status" value="1"/>
</dbReference>
<feature type="signal peptide" evidence="6">
    <location>
        <begin position="1"/>
        <end position="22"/>
    </location>
</feature>
<feature type="domain" description="Flagellar basal-body/hook protein C-terminal" evidence="8">
    <location>
        <begin position="404"/>
        <end position="447"/>
    </location>
</feature>
<accession>A0A7X4GII0</accession>
<dbReference type="PANTHER" id="PTHR30435">
    <property type="entry name" value="FLAGELLAR PROTEIN"/>
    <property type="match status" value="1"/>
</dbReference>
<feature type="domain" description="Flagellar basal body rod protein N-terminal" evidence="7">
    <location>
        <begin position="7"/>
        <end position="37"/>
    </location>
</feature>
<evidence type="ECO:0000256" key="2">
    <source>
        <dbReference type="ARBA" id="ARBA00009677"/>
    </source>
</evidence>
<dbReference type="Pfam" id="PF06429">
    <property type="entry name" value="Flg_bbr_C"/>
    <property type="match status" value="1"/>
</dbReference>
<evidence type="ECO:0000259" key="7">
    <source>
        <dbReference type="Pfam" id="PF00460"/>
    </source>
</evidence>
<evidence type="ECO:0000256" key="1">
    <source>
        <dbReference type="ARBA" id="ARBA00004117"/>
    </source>
</evidence>
<dbReference type="InterPro" id="IPR037058">
    <property type="entry name" value="Falgellar_hook_FlgE_sf"/>
</dbReference>
<evidence type="ECO:0000256" key="5">
    <source>
        <dbReference type="RuleBase" id="RU362116"/>
    </source>
</evidence>
<evidence type="ECO:0000256" key="6">
    <source>
        <dbReference type="SAM" id="SignalP"/>
    </source>
</evidence>